<evidence type="ECO:0000256" key="3">
    <source>
        <dbReference type="SAM" id="MobiDB-lite"/>
    </source>
</evidence>
<protein>
    <submittedName>
        <fullName evidence="5">Class 3 adenylate cyclase/tetratricopeptide (TPR) repeat protein</fullName>
    </submittedName>
</protein>
<evidence type="ECO:0000256" key="2">
    <source>
        <dbReference type="ARBA" id="ARBA00022840"/>
    </source>
</evidence>
<feature type="domain" description="Guanylate cyclase" evidence="4">
    <location>
        <begin position="45"/>
        <end position="173"/>
    </location>
</feature>
<dbReference type="GO" id="GO:0035556">
    <property type="term" value="P:intracellular signal transduction"/>
    <property type="evidence" value="ECO:0007669"/>
    <property type="project" value="InterPro"/>
</dbReference>
<dbReference type="SMART" id="SM00044">
    <property type="entry name" value="CYCc"/>
    <property type="match status" value="1"/>
</dbReference>
<sequence length="1011" mass="107420">MGVFEDGSAGSRPETVGIGGDLSQTLQLPGLQGLAGELESVRFATILFADLVGSTKLISALDPEDARDLLDGSIALIQQAIHDFDGLVVRVQGDGVMAVFGVHPAATDHALRGALAARQIVDRMRKGALGLLPSPQARVGLHAGPILLRRQDNDFGSIVDVVGHAAHLAGRIEQLAPPGSVAISSSTVSLIAEPCGLRTLGSVAAGGNDQAGDDQGEAVFELLSVEFAGGDQVPVKGNATYPIVGRDGLLKRVRALVDSLPDVDASAARSGPALAIVGEAGMGKSRLLLEASRQAAGLGVTFVVLRGNALMAAVPFGCLAPTVRHLTELLRPFCPDPASAAQFTPEQAACLQGFVANSGDWLPHVAPGDRNNIAAQTIVGIVQLAVANIPLLLLIDDMQYVDKETRSVLAAIRAATRLGMIATGRPEAALRLASLCENMAHLAPLAPSSARELVALISRSSPLDATVVTNILHRSGGLPLALQEFAVTAQAAPESVRLPARLENLLAERLASLDGDATRLCQFCSTLGPAFPASRLRKGAGLICRNPAVAIARLVEARVIETTYADHVRFTHQLVQEAAYRTMARRRRTAMHSRALELLDPTAPDAEQASHAELATHAEKAGLLQRALGHLWDACEQALGLAALGSVLVLYRRARVVAGGLPADVAAFETARFSLLAFDTLQQLSLEQETRADIRAIATGSVQMRPALQTVARINMALLDWIDGAPVAASAWLAQAEADLATRDSLPRRTYADVVGAYIAFSRARPGEAIARIERLGARLVDGMRAATFGAVVVIPHVLARSFGAWYLVDLGETARARSWIAEALNLSRRHRHNYSRLLANLAHGYLLYRQGRSAHALTVLRRAYADCLRHRFHGFEPASVSWLALSLIDQGLLDEADTVLMESAQRGHYRTVRTAATYYFHEARTRLALAQGNLAQAELAASEALEHCRDCGEAMHELHALVLREEVRVASGRAPPDDHAEALASLGGLIGSLGIAVLAKRLARLQEHMA</sequence>
<dbReference type="SUPFAM" id="SSF52540">
    <property type="entry name" value="P-loop containing nucleoside triphosphate hydrolases"/>
    <property type="match status" value="1"/>
</dbReference>
<evidence type="ECO:0000313" key="5">
    <source>
        <dbReference type="EMBL" id="MBB3859639.1"/>
    </source>
</evidence>
<proteinExistence type="predicted"/>
<dbReference type="InterPro" id="IPR001054">
    <property type="entry name" value="A/G_cyclase"/>
</dbReference>
<dbReference type="InterPro" id="IPR027417">
    <property type="entry name" value="P-loop_NTPase"/>
</dbReference>
<dbReference type="Proteomes" id="UP000562395">
    <property type="component" value="Unassembled WGS sequence"/>
</dbReference>
<evidence type="ECO:0000313" key="6">
    <source>
        <dbReference type="Proteomes" id="UP000562395"/>
    </source>
</evidence>
<dbReference type="InterPro" id="IPR029787">
    <property type="entry name" value="Nucleotide_cyclase"/>
</dbReference>
<organism evidence="5 6">
    <name type="scientific">Novosphingobium hassiacum</name>
    <dbReference type="NCBI Taxonomy" id="173676"/>
    <lineage>
        <taxon>Bacteria</taxon>
        <taxon>Pseudomonadati</taxon>
        <taxon>Pseudomonadota</taxon>
        <taxon>Alphaproteobacteria</taxon>
        <taxon>Sphingomonadales</taxon>
        <taxon>Sphingomonadaceae</taxon>
        <taxon>Novosphingobium</taxon>
    </lineage>
</organism>
<dbReference type="PANTHER" id="PTHR16305">
    <property type="entry name" value="TESTICULAR SOLUBLE ADENYLYL CYCLASE"/>
    <property type="match status" value="1"/>
</dbReference>
<dbReference type="GO" id="GO:0005524">
    <property type="term" value="F:ATP binding"/>
    <property type="evidence" value="ECO:0007669"/>
    <property type="project" value="UniProtKB-KW"/>
</dbReference>
<feature type="region of interest" description="Disordered" evidence="3">
    <location>
        <begin position="1"/>
        <end position="20"/>
    </location>
</feature>
<reference evidence="5 6" key="1">
    <citation type="submission" date="2020-08" db="EMBL/GenBank/DDBJ databases">
        <title>Genomic Encyclopedia of Type Strains, Phase IV (KMG-IV): sequencing the most valuable type-strain genomes for metagenomic binning, comparative biology and taxonomic classification.</title>
        <authorList>
            <person name="Goeker M."/>
        </authorList>
    </citation>
    <scope>NUCLEOTIDE SEQUENCE [LARGE SCALE GENOMIC DNA]</scope>
    <source>
        <strain evidence="5 6">DSM 14552</strain>
    </source>
</reference>
<dbReference type="GO" id="GO:0005737">
    <property type="term" value="C:cytoplasm"/>
    <property type="evidence" value="ECO:0007669"/>
    <property type="project" value="TreeGrafter"/>
</dbReference>
<dbReference type="Pfam" id="PF13191">
    <property type="entry name" value="AAA_16"/>
    <property type="match status" value="1"/>
</dbReference>
<keyword evidence="6" id="KW-1185">Reference proteome</keyword>
<dbReference type="PANTHER" id="PTHR16305:SF35">
    <property type="entry name" value="TRANSCRIPTIONAL ACTIVATOR DOMAIN"/>
    <property type="match status" value="1"/>
</dbReference>
<dbReference type="InterPro" id="IPR041664">
    <property type="entry name" value="AAA_16"/>
</dbReference>
<gene>
    <name evidence="5" type="ORF">GGQ88_000879</name>
</gene>
<dbReference type="SUPFAM" id="SSF48452">
    <property type="entry name" value="TPR-like"/>
    <property type="match status" value="1"/>
</dbReference>
<keyword evidence="2" id="KW-0067">ATP-binding</keyword>
<dbReference type="PROSITE" id="PS50125">
    <property type="entry name" value="GUANYLATE_CYCLASE_2"/>
    <property type="match status" value="1"/>
</dbReference>
<name>A0A7W6EVD7_9SPHN</name>
<dbReference type="CDD" id="cd07302">
    <property type="entry name" value="CHD"/>
    <property type="match status" value="1"/>
</dbReference>
<dbReference type="GO" id="GO:0004016">
    <property type="term" value="F:adenylate cyclase activity"/>
    <property type="evidence" value="ECO:0007669"/>
    <property type="project" value="TreeGrafter"/>
</dbReference>
<dbReference type="Gene3D" id="3.30.70.1230">
    <property type="entry name" value="Nucleotide cyclase"/>
    <property type="match status" value="1"/>
</dbReference>
<evidence type="ECO:0000256" key="1">
    <source>
        <dbReference type="ARBA" id="ARBA00022741"/>
    </source>
</evidence>
<dbReference type="AlphaFoldDB" id="A0A7W6EVD7"/>
<dbReference type="Gene3D" id="1.25.40.10">
    <property type="entry name" value="Tetratricopeptide repeat domain"/>
    <property type="match status" value="1"/>
</dbReference>
<dbReference type="SUPFAM" id="SSF55073">
    <property type="entry name" value="Nucleotide cyclase"/>
    <property type="match status" value="1"/>
</dbReference>
<dbReference type="Pfam" id="PF00211">
    <property type="entry name" value="Guanylate_cyc"/>
    <property type="match status" value="1"/>
</dbReference>
<dbReference type="GO" id="GO:0009190">
    <property type="term" value="P:cyclic nucleotide biosynthetic process"/>
    <property type="evidence" value="ECO:0007669"/>
    <property type="project" value="InterPro"/>
</dbReference>
<dbReference type="RefSeq" id="WP_183611848.1">
    <property type="nucleotide sequence ID" value="NZ_JACICY010000001.1"/>
</dbReference>
<keyword evidence="1" id="KW-0547">Nucleotide-binding</keyword>
<accession>A0A7W6EVD7</accession>
<comment type="caution">
    <text evidence="5">The sequence shown here is derived from an EMBL/GenBank/DDBJ whole genome shotgun (WGS) entry which is preliminary data.</text>
</comment>
<dbReference type="InterPro" id="IPR011990">
    <property type="entry name" value="TPR-like_helical_dom_sf"/>
</dbReference>
<dbReference type="EMBL" id="JACICY010000001">
    <property type="protein sequence ID" value="MBB3859639.1"/>
    <property type="molecule type" value="Genomic_DNA"/>
</dbReference>
<evidence type="ECO:0000259" key="4">
    <source>
        <dbReference type="PROSITE" id="PS50125"/>
    </source>
</evidence>